<reference evidence="3" key="1">
    <citation type="journal article" date="2019" name="Int. J. Syst. Evol. Microbiol.">
        <title>The Global Catalogue of Microorganisms (GCM) 10K type strain sequencing project: providing services to taxonomists for standard genome sequencing and annotation.</title>
        <authorList>
            <consortium name="The Broad Institute Genomics Platform"/>
            <consortium name="The Broad Institute Genome Sequencing Center for Infectious Disease"/>
            <person name="Wu L."/>
            <person name="Ma J."/>
        </authorList>
    </citation>
    <scope>NUCLEOTIDE SEQUENCE [LARGE SCALE GENOMIC DNA]</scope>
    <source>
        <strain evidence="3">KCTC 22245</strain>
    </source>
</reference>
<proteinExistence type="predicted"/>
<evidence type="ECO:0000313" key="2">
    <source>
        <dbReference type="EMBL" id="MFC3301234.1"/>
    </source>
</evidence>
<evidence type="ECO:0000256" key="1">
    <source>
        <dbReference type="SAM" id="MobiDB-lite"/>
    </source>
</evidence>
<dbReference type="RefSeq" id="WP_373302863.1">
    <property type="nucleotide sequence ID" value="NZ_BMXU01000001.1"/>
</dbReference>
<protein>
    <submittedName>
        <fullName evidence="2">SDR family oxidoreductase</fullName>
    </submittedName>
</protein>
<sequence>MACSMPASPCCCLSALSVSCDHAGAEPLRLASHSRSTQRMEAPPWATDRGSSSPETEEADAAVSWLLSEESDYVTGTTLIVDGGMSLYPGFIGNG</sequence>
<dbReference type="InterPro" id="IPR002347">
    <property type="entry name" value="SDR_fam"/>
</dbReference>
<dbReference type="Gene3D" id="3.40.50.720">
    <property type="entry name" value="NAD(P)-binding Rossmann-like Domain"/>
    <property type="match status" value="1"/>
</dbReference>
<dbReference type="SUPFAM" id="SSF51735">
    <property type="entry name" value="NAD(P)-binding Rossmann-fold domains"/>
    <property type="match status" value="1"/>
</dbReference>
<dbReference type="Pfam" id="PF13561">
    <property type="entry name" value="adh_short_C2"/>
    <property type="match status" value="1"/>
</dbReference>
<accession>A0ABV7M918</accession>
<organism evidence="2 3">
    <name type="scientific">Parvularcula lutaonensis</name>
    <dbReference type="NCBI Taxonomy" id="491923"/>
    <lineage>
        <taxon>Bacteria</taxon>
        <taxon>Pseudomonadati</taxon>
        <taxon>Pseudomonadota</taxon>
        <taxon>Alphaproteobacteria</taxon>
        <taxon>Parvularculales</taxon>
        <taxon>Parvularculaceae</taxon>
        <taxon>Parvularcula</taxon>
    </lineage>
</organism>
<feature type="region of interest" description="Disordered" evidence="1">
    <location>
        <begin position="30"/>
        <end position="59"/>
    </location>
</feature>
<name>A0ABV7M918_9PROT</name>
<keyword evidence="3" id="KW-1185">Reference proteome</keyword>
<comment type="caution">
    <text evidence="2">The sequence shown here is derived from an EMBL/GenBank/DDBJ whole genome shotgun (WGS) entry which is preliminary data.</text>
</comment>
<dbReference type="Proteomes" id="UP001595607">
    <property type="component" value="Unassembled WGS sequence"/>
</dbReference>
<evidence type="ECO:0000313" key="3">
    <source>
        <dbReference type="Proteomes" id="UP001595607"/>
    </source>
</evidence>
<dbReference type="InterPro" id="IPR036291">
    <property type="entry name" value="NAD(P)-bd_dom_sf"/>
</dbReference>
<dbReference type="EMBL" id="JBHRVA010000002">
    <property type="protein sequence ID" value="MFC3301234.1"/>
    <property type="molecule type" value="Genomic_DNA"/>
</dbReference>
<gene>
    <name evidence="2" type="ORF">ACFONP_00630</name>
</gene>